<evidence type="ECO:0000256" key="6">
    <source>
        <dbReference type="SAM" id="SignalP"/>
    </source>
</evidence>
<organism evidence="8">
    <name type="scientific">uncultured bacterium 5G12</name>
    <dbReference type="NCBI Taxonomy" id="1701325"/>
    <lineage>
        <taxon>Bacteria</taxon>
        <taxon>environmental samples</taxon>
    </lineage>
</organism>
<dbReference type="InterPro" id="IPR036852">
    <property type="entry name" value="Peptidase_S8/S53_dom_sf"/>
</dbReference>
<evidence type="ECO:0000259" key="7">
    <source>
        <dbReference type="Pfam" id="PF00082"/>
    </source>
</evidence>
<feature type="active site" description="Charge relay system" evidence="5">
    <location>
        <position position="149"/>
    </location>
</feature>
<keyword evidence="4 5" id="KW-0720">Serine protease</keyword>
<dbReference type="InterPro" id="IPR050131">
    <property type="entry name" value="Peptidase_S8_subtilisin-like"/>
</dbReference>
<dbReference type="SUPFAM" id="SSF52743">
    <property type="entry name" value="Subtilisin-like"/>
    <property type="match status" value="1"/>
</dbReference>
<dbReference type="InterPro" id="IPR022398">
    <property type="entry name" value="Peptidase_S8_His-AS"/>
</dbReference>
<dbReference type="Pfam" id="PF00082">
    <property type="entry name" value="Peptidase_S8"/>
    <property type="match status" value="1"/>
</dbReference>
<evidence type="ECO:0000256" key="1">
    <source>
        <dbReference type="ARBA" id="ARBA00011073"/>
    </source>
</evidence>
<dbReference type="PROSITE" id="PS51892">
    <property type="entry name" value="SUBTILASE"/>
    <property type="match status" value="1"/>
</dbReference>
<gene>
    <name evidence="8" type="ORF">5G12_057</name>
</gene>
<dbReference type="InterPro" id="IPR000209">
    <property type="entry name" value="Peptidase_S8/S53_dom"/>
</dbReference>
<dbReference type="PANTHER" id="PTHR43806:SF11">
    <property type="entry name" value="CEREVISIN-RELATED"/>
    <property type="match status" value="1"/>
</dbReference>
<evidence type="ECO:0000313" key="8">
    <source>
        <dbReference type="EMBL" id="ANA07983.1"/>
    </source>
</evidence>
<comment type="similarity">
    <text evidence="1 5">Belongs to the peptidase S8 family.</text>
</comment>
<feature type="chain" id="PRO_5007874320" description="Peptidase S8/S53 domain-containing protein" evidence="6">
    <location>
        <begin position="29"/>
        <end position="461"/>
    </location>
</feature>
<feature type="active site" description="Charge relay system" evidence="5">
    <location>
        <position position="314"/>
    </location>
</feature>
<keyword evidence="3 5" id="KW-0378">Hydrolase</keyword>
<keyword evidence="2 5" id="KW-0645">Protease</keyword>
<keyword evidence="6" id="KW-0732">Signal</keyword>
<dbReference type="PANTHER" id="PTHR43806">
    <property type="entry name" value="PEPTIDASE S8"/>
    <property type="match status" value="1"/>
</dbReference>
<feature type="active site" description="Charge relay system" evidence="5">
    <location>
        <position position="116"/>
    </location>
</feature>
<dbReference type="EMBL" id="KT342857">
    <property type="protein sequence ID" value="ANA07983.1"/>
    <property type="molecule type" value="Genomic_DNA"/>
</dbReference>
<sequence>MARRLTYRALPALLAATAFLAAGGGASAVPAGGGPGPLGASSSDSAYWYYCPAGLVQTGSADSLANGRYCAFWLLRSFPLGGAGAPALNSTAVPGLDVLPVWQRTRGAGVTVAVVDTGVDRGSADLAPNLLPGTNTYDGNDNTTDAEGHGTVIASVIAAPAGNGGYVGIAPEAKILPVKALGGSSGQAWSDRAVVRGIEYAAASSAKVINLSIGGLNTPIAGIDQALAAAQRAGALVVIAAGNDGVDLDDPRYTESPDGYGRPNTLTVANFTTQDTLATDSNYGGRHVQIASLGTVLWGDYPGNATGGYLGGSSAAAAATSGVAALLFAADPSATAAEVRRAIIVGANTDVAALRGKVEANGLLSATGALAALARPDTTPPTAFQAAGPPFTFRSRGSAPVTFRWQAATDPELEGYALTVDGRTTILPPGTTTFHTALRPGVHRWRLSAYDLSGNRTTARG</sequence>
<feature type="domain" description="Peptidase S8/S53" evidence="7">
    <location>
        <begin position="107"/>
        <end position="347"/>
    </location>
</feature>
<proteinExistence type="inferred from homology"/>
<evidence type="ECO:0000256" key="5">
    <source>
        <dbReference type="PROSITE-ProRule" id="PRU01240"/>
    </source>
</evidence>
<evidence type="ECO:0000256" key="4">
    <source>
        <dbReference type="ARBA" id="ARBA00022825"/>
    </source>
</evidence>
<dbReference type="PROSITE" id="PS00137">
    <property type="entry name" value="SUBTILASE_HIS"/>
    <property type="match status" value="1"/>
</dbReference>
<evidence type="ECO:0000256" key="3">
    <source>
        <dbReference type="ARBA" id="ARBA00022801"/>
    </source>
</evidence>
<reference evidence="8" key="1">
    <citation type="submission" date="2016-04" db="EMBL/GenBank/DDBJ databases">
        <title>Exploring the genomic information of specific uncultured soil bacteria through a new metagenomic library-based strategy.</title>
        <authorList>
            <person name="Liu Y."/>
            <person name="Zhang R."/>
        </authorList>
    </citation>
    <scope>NUCLEOTIDE SEQUENCE</scope>
</reference>
<name>A0A166H286_9BACT</name>
<dbReference type="AlphaFoldDB" id="A0A166H286"/>
<accession>A0A166H286</accession>
<dbReference type="GO" id="GO:0004252">
    <property type="term" value="F:serine-type endopeptidase activity"/>
    <property type="evidence" value="ECO:0007669"/>
    <property type="project" value="UniProtKB-UniRule"/>
</dbReference>
<dbReference type="InterPro" id="IPR015500">
    <property type="entry name" value="Peptidase_S8_subtilisin-rel"/>
</dbReference>
<feature type="signal peptide" evidence="6">
    <location>
        <begin position="1"/>
        <end position="28"/>
    </location>
</feature>
<protein>
    <recommendedName>
        <fullName evidence="7">Peptidase S8/S53 domain-containing protein</fullName>
    </recommendedName>
</protein>
<dbReference type="PRINTS" id="PR00723">
    <property type="entry name" value="SUBTILISIN"/>
</dbReference>
<evidence type="ECO:0000256" key="2">
    <source>
        <dbReference type="ARBA" id="ARBA00022670"/>
    </source>
</evidence>
<dbReference type="Gene3D" id="3.40.50.200">
    <property type="entry name" value="Peptidase S8/S53 domain"/>
    <property type="match status" value="1"/>
</dbReference>
<dbReference type="GO" id="GO:0006508">
    <property type="term" value="P:proteolysis"/>
    <property type="evidence" value="ECO:0007669"/>
    <property type="project" value="UniProtKB-KW"/>
</dbReference>